<keyword evidence="11 14" id="KW-1133">Transmembrane helix</keyword>
<dbReference type="InterPro" id="IPR050398">
    <property type="entry name" value="HssS/ArlS-like"/>
</dbReference>
<dbReference type="Pfam" id="PF00512">
    <property type="entry name" value="HisKA"/>
    <property type="match status" value="1"/>
</dbReference>
<keyword evidence="6" id="KW-0808">Transferase</keyword>
<comment type="catalytic activity">
    <reaction evidence="1">
        <text>ATP + protein L-histidine = ADP + protein N-phospho-L-histidine.</text>
        <dbReference type="EC" id="2.7.13.3"/>
    </reaction>
</comment>
<name>A0A5J4KP05_9CHLR</name>
<keyword evidence="9" id="KW-0418">Kinase</keyword>
<dbReference type="PROSITE" id="PS50885">
    <property type="entry name" value="HAMP"/>
    <property type="match status" value="1"/>
</dbReference>
<reference evidence="16 17" key="1">
    <citation type="submission" date="2019-10" db="EMBL/GenBank/DDBJ databases">
        <title>Dictyobacter vulcani sp. nov., within the class Ktedonobacteria, isolated from soil of volcanic Mt. Zao.</title>
        <authorList>
            <person name="Zheng Y."/>
            <person name="Wang C.M."/>
            <person name="Sakai Y."/>
            <person name="Abe K."/>
            <person name="Yokota A."/>
            <person name="Yabe S."/>
        </authorList>
    </citation>
    <scope>NUCLEOTIDE SEQUENCE [LARGE SCALE GENOMIC DNA]</scope>
    <source>
        <strain evidence="16 17">W12</strain>
    </source>
</reference>
<dbReference type="EMBL" id="BKZW01000001">
    <property type="protein sequence ID" value="GER88157.1"/>
    <property type="molecule type" value="Genomic_DNA"/>
</dbReference>
<evidence type="ECO:0000256" key="6">
    <source>
        <dbReference type="ARBA" id="ARBA00022679"/>
    </source>
</evidence>
<dbReference type="PANTHER" id="PTHR45528">
    <property type="entry name" value="SENSOR HISTIDINE KINASE CPXA"/>
    <property type="match status" value="1"/>
</dbReference>
<evidence type="ECO:0000256" key="2">
    <source>
        <dbReference type="ARBA" id="ARBA00004651"/>
    </source>
</evidence>
<dbReference type="InterPro" id="IPR036097">
    <property type="entry name" value="HisK_dim/P_sf"/>
</dbReference>
<sequence>MRTTIPKVSAFSLRSKLVLSYLLVILGTVLILSFVVSVTVQNYFHNLQIDNLKINTAYYAKGFTNYYRYYGNTWDNVLRANAPSSEPSVSMLVDDKGTQKLCTQSNEFSDNNCNNTDIHQILKTTLSGSTVQSGDITLNMFRGTASAVYVSMPLRYGDSTIGVLFIAQPRITNDDDVMRQINQSILLASLGVAAIAALCSYLFVRRFVRPLKFLTTAAEQMKLGHYTQRVTQSIPQDEVGQLAQTFNEMADTIETDVNELRRQDQMRRDLIANIAHDLATPLTAIQGLSEALADDVIADSEARQETAQRIGREVQRLRRLVADVRQMTMLEARQIQLDLAPWNCIHWPMRPWQCWHQSAKSEALLSRIPSQRIFHRLRPIVIALRRCS</sequence>
<keyword evidence="13 14" id="KW-0472">Membrane</keyword>
<gene>
    <name evidence="16" type="ORF">KDW_23190</name>
</gene>
<comment type="subcellular location">
    <subcellularLocation>
        <location evidence="2">Cell membrane</location>
        <topology evidence="2">Multi-pass membrane protein</topology>
    </subcellularLocation>
</comment>
<dbReference type="SUPFAM" id="SSF47384">
    <property type="entry name" value="Homodimeric domain of signal transducing histidine kinase"/>
    <property type="match status" value="1"/>
</dbReference>
<evidence type="ECO:0000256" key="8">
    <source>
        <dbReference type="ARBA" id="ARBA00022741"/>
    </source>
</evidence>
<feature type="transmembrane region" description="Helical" evidence="14">
    <location>
        <begin position="185"/>
        <end position="204"/>
    </location>
</feature>
<dbReference type="SMART" id="SM00388">
    <property type="entry name" value="HisKA"/>
    <property type="match status" value="1"/>
</dbReference>
<dbReference type="CDD" id="cd00082">
    <property type="entry name" value="HisKA"/>
    <property type="match status" value="1"/>
</dbReference>
<keyword evidence="17" id="KW-1185">Reference proteome</keyword>
<dbReference type="Pfam" id="PF00672">
    <property type="entry name" value="HAMP"/>
    <property type="match status" value="1"/>
</dbReference>
<evidence type="ECO:0000256" key="14">
    <source>
        <dbReference type="SAM" id="Phobius"/>
    </source>
</evidence>
<dbReference type="AlphaFoldDB" id="A0A5J4KP05"/>
<keyword evidence="10" id="KW-0067">ATP-binding</keyword>
<dbReference type="Gene3D" id="6.10.340.10">
    <property type="match status" value="1"/>
</dbReference>
<dbReference type="GO" id="GO:0000155">
    <property type="term" value="F:phosphorelay sensor kinase activity"/>
    <property type="evidence" value="ECO:0007669"/>
    <property type="project" value="InterPro"/>
</dbReference>
<evidence type="ECO:0000256" key="4">
    <source>
        <dbReference type="ARBA" id="ARBA00022475"/>
    </source>
</evidence>
<dbReference type="Gene3D" id="1.10.287.130">
    <property type="match status" value="1"/>
</dbReference>
<keyword evidence="7 14" id="KW-0812">Transmembrane</keyword>
<comment type="caution">
    <text evidence="16">The sequence shown here is derived from an EMBL/GenBank/DDBJ whole genome shotgun (WGS) entry which is preliminary data.</text>
</comment>
<dbReference type="PANTHER" id="PTHR45528:SF1">
    <property type="entry name" value="SENSOR HISTIDINE KINASE CPXA"/>
    <property type="match status" value="1"/>
</dbReference>
<dbReference type="CDD" id="cd06225">
    <property type="entry name" value="HAMP"/>
    <property type="match status" value="1"/>
</dbReference>
<dbReference type="GO" id="GO:0005886">
    <property type="term" value="C:plasma membrane"/>
    <property type="evidence" value="ECO:0007669"/>
    <property type="project" value="UniProtKB-SubCell"/>
</dbReference>
<protein>
    <recommendedName>
        <fullName evidence="3">histidine kinase</fullName>
        <ecNumber evidence="3">2.7.13.3</ecNumber>
    </recommendedName>
</protein>
<evidence type="ECO:0000256" key="5">
    <source>
        <dbReference type="ARBA" id="ARBA00022553"/>
    </source>
</evidence>
<dbReference type="RefSeq" id="WP_151756086.1">
    <property type="nucleotide sequence ID" value="NZ_BKZW01000001.1"/>
</dbReference>
<evidence type="ECO:0000256" key="1">
    <source>
        <dbReference type="ARBA" id="ARBA00000085"/>
    </source>
</evidence>
<dbReference type="Proteomes" id="UP000326912">
    <property type="component" value="Unassembled WGS sequence"/>
</dbReference>
<dbReference type="InterPro" id="IPR003661">
    <property type="entry name" value="HisK_dim/P_dom"/>
</dbReference>
<dbReference type="EC" id="2.7.13.3" evidence="3"/>
<keyword evidence="5" id="KW-0597">Phosphoprotein</keyword>
<keyword evidence="4" id="KW-1003">Cell membrane</keyword>
<evidence type="ECO:0000313" key="16">
    <source>
        <dbReference type="EMBL" id="GER88157.1"/>
    </source>
</evidence>
<evidence type="ECO:0000256" key="13">
    <source>
        <dbReference type="ARBA" id="ARBA00023136"/>
    </source>
</evidence>
<proteinExistence type="predicted"/>
<organism evidence="16 17">
    <name type="scientific">Dictyobacter vulcani</name>
    <dbReference type="NCBI Taxonomy" id="2607529"/>
    <lineage>
        <taxon>Bacteria</taxon>
        <taxon>Bacillati</taxon>
        <taxon>Chloroflexota</taxon>
        <taxon>Ktedonobacteria</taxon>
        <taxon>Ktedonobacterales</taxon>
        <taxon>Dictyobacteraceae</taxon>
        <taxon>Dictyobacter</taxon>
    </lineage>
</organism>
<evidence type="ECO:0000256" key="11">
    <source>
        <dbReference type="ARBA" id="ARBA00022989"/>
    </source>
</evidence>
<dbReference type="GO" id="GO:0005524">
    <property type="term" value="F:ATP binding"/>
    <property type="evidence" value="ECO:0007669"/>
    <property type="project" value="UniProtKB-KW"/>
</dbReference>
<dbReference type="SMART" id="SM00304">
    <property type="entry name" value="HAMP"/>
    <property type="match status" value="1"/>
</dbReference>
<evidence type="ECO:0000313" key="17">
    <source>
        <dbReference type="Proteomes" id="UP000326912"/>
    </source>
</evidence>
<keyword evidence="12" id="KW-0902">Two-component regulatory system</keyword>
<dbReference type="SUPFAM" id="SSF158472">
    <property type="entry name" value="HAMP domain-like"/>
    <property type="match status" value="1"/>
</dbReference>
<accession>A0A5J4KP05</accession>
<evidence type="ECO:0000259" key="15">
    <source>
        <dbReference type="PROSITE" id="PS50885"/>
    </source>
</evidence>
<keyword evidence="8" id="KW-0547">Nucleotide-binding</keyword>
<evidence type="ECO:0000256" key="12">
    <source>
        <dbReference type="ARBA" id="ARBA00023012"/>
    </source>
</evidence>
<evidence type="ECO:0000256" key="7">
    <source>
        <dbReference type="ARBA" id="ARBA00022692"/>
    </source>
</evidence>
<evidence type="ECO:0000256" key="9">
    <source>
        <dbReference type="ARBA" id="ARBA00022777"/>
    </source>
</evidence>
<feature type="transmembrane region" description="Helical" evidence="14">
    <location>
        <begin position="21"/>
        <end position="44"/>
    </location>
</feature>
<dbReference type="InterPro" id="IPR003660">
    <property type="entry name" value="HAMP_dom"/>
</dbReference>
<feature type="domain" description="HAMP" evidence="15">
    <location>
        <begin position="205"/>
        <end position="258"/>
    </location>
</feature>
<evidence type="ECO:0000256" key="10">
    <source>
        <dbReference type="ARBA" id="ARBA00022840"/>
    </source>
</evidence>
<evidence type="ECO:0000256" key="3">
    <source>
        <dbReference type="ARBA" id="ARBA00012438"/>
    </source>
</evidence>